<keyword evidence="2" id="KW-0732">Signal</keyword>
<accession>A0A811QF33</accession>
<evidence type="ECO:0000256" key="3">
    <source>
        <dbReference type="ARBA" id="ARBA00022737"/>
    </source>
</evidence>
<dbReference type="AlphaFoldDB" id="A0A811QF33"/>
<dbReference type="FunFam" id="3.30.200.20:FF:000328">
    <property type="entry name" value="Leucine-rich repeat protein kinase family protein"/>
    <property type="match status" value="1"/>
</dbReference>
<keyword evidence="9" id="KW-1185">Reference proteome</keyword>
<evidence type="ECO:0000256" key="6">
    <source>
        <dbReference type="PROSITE-ProRule" id="PRU10141"/>
    </source>
</evidence>
<keyword evidence="5" id="KW-0325">Glycoprotein</keyword>
<dbReference type="PROSITE" id="PS00107">
    <property type="entry name" value="PROTEIN_KINASE_ATP"/>
    <property type="match status" value="1"/>
</dbReference>
<dbReference type="PANTHER" id="PTHR45974">
    <property type="entry name" value="RECEPTOR-LIKE PROTEIN 55"/>
    <property type="match status" value="1"/>
</dbReference>
<dbReference type="InterPro" id="IPR000719">
    <property type="entry name" value="Prot_kinase_dom"/>
</dbReference>
<evidence type="ECO:0000256" key="1">
    <source>
        <dbReference type="ARBA" id="ARBA00004370"/>
    </source>
</evidence>
<feature type="domain" description="Protein kinase" evidence="7">
    <location>
        <begin position="148"/>
        <end position="407"/>
    </location>
</feature>
<comment type="subcellular location">
    <subcellularLocation>
        <location evidence="1">Membrane</location>
    </subcellularLocation>
</comment>
<dbReference type="GO" id="GO:0004672">
    <property type="term" value="F:protein kinase activity"/>
    <property type="evidence" value="ECO:0007669"/>
    <property type="project" value="InterPro"/>
</dbReference>
<organism evidence="8 9">
    <name type="scientific">Miscanthus lutarioriparius</name>
    <dbReference type="NCBI Taxonomy" id="422564"/>
    <lineage>
        <taxon>Eukaryota</taxon>
        <taxon>Viridiplantae</taxon>
        <taxon>Streptophyta</taxon>
        <taxon>Embryophyta</taxon>
        <taxon>Tracheophyta</taxon>
        <taxon>Spermatophyta</taxon>
        <taxon>Magnoliopsida</taxon>
        <taxon>Liliopsida</taxon>
        <taxon>Poales</taxon>
        <taxon>Poaceae</taxon>
        <taxon>PACMAD clade</taxon>
        <taxon>Panicoideae</taxon>
        <taxon>Andropogonodae</taxon>
        <taxon>Andropogoneae</taxon>
        <taxon>Saccharinae</taxon>
        <taxon>Miscanthus</taxon>
    </lineage>
</organism>
<evidence type="ECO:0000259" key="7">
    <source>
        <dbReference type="PROSITE" id="PS50011"/>
    </source>
</evidence>
<feature type="binding site" evidence="6">
    <location>
        <position position="176"/>
    </location>
    <ligand>
        <name>ATP</name>
        <dbReference type="ChEBI" id="CHEBI:30616"/>
    </ligand>
</feature>
<dbReference type="PROSITE" id="PS50011">
    <property type="entry name" value="PROTEIN_KINASE_DOM"/>
    <property type="match status" value="1"/>
</dbReference>
<proteinExistence type="predicted"/>
<dbReference type="GO" id="GO:0016020">
    <property type="term" value="C:membrane"/>
    <property type="evidence" value="ECO:0007669"/>
    <property type="project" value="UniProtKB-SubCell"/>
</dbReference>
<dbReference type="PANTHER" id="PTHR45974:SF266">
    <property type="entry name" value="LEUCINE-RICH REPEAT RECEPTOR PROTEIN KINASE HPCA1"/>
    <property type="match status" value="1"/>
</dbReference>
<dbReference type="Proteomes" id="UP000604825">
    <property type="component" value="Unassembled WGS sequence"/>
</dbReference>
<keyword evidence="6" id="KW-0067">ATP-binding</keyword>
<evidence type="ECO:0000313" key="8">
    <source>
        <dbReference type="EMBL" id="CAD6254378.1"/>
    </source>
</evidence>
<evidence type="ECO:0000256" key="2">
    <source>
        <dbReference type="ARBA" id="ARBA00022729"/>
    </source>
</evidence>
<gene>
    <name evidence="8" type="ORF">NCGR_LOCUS37982</name>
</gene>
<evidence type="ECO:0000256" key="5">
    <source>
        <dbReference type="ARBA" id="ARBA00023180"/>
    </source>
</evidence>
<dbReference type="EMBL" id="CAJGYO010000009">
    <property type="protein sequence ID" value="CAD6254378.1"/>
    <property type="molecule type" value="Genomic_DNA"/>
</dbReference>
<keyword evidence="4" id="KW-0472">Membrane</keyword>
<dbReference type="SUPFAM" id="SSF56112">
    <property type="entry name" value="Protein kinase-like (PK-like)"/>
    <property type="match status" value="1"/>
</dbReference>
<name>A0A811QF33_9POAL</name>
<dbReference type="OrthoDB" id="2015206at2759"/>
<dbReference type="Pfam" id="PF07714">
    <property type="entry name" value="PK_Tyr_Ser-Thr"/>
    <property type="match status" value="2"/>
</dbReference>
<evidence type="ECO:0000313" key="9">
    <source>
        <dbReference type="Proteomes" id="UP000604825"/>
    </source>
</evidence>
<dbReference type="InterPro" id="IPR011009">
    <property type="entry name" value="Kinase-like_dom_sf"/>
</dbReference>
<keyword evidence="3" id="KW-0677">Repeat</keyword>
<dbReference type="Gene3D" id="1.10.510.10">
    <property type="entry name" value="Transferase(Phosphotransferase) domain 1"/>
    <property type="match status" value="1"/>
</dbReference>
<dbReference type="Gene3D" id="3.30.200.20">
    <property type="entry name" value="Phosphorylase Kinase, domain 1"/>
    <property type="match status" value="1"/>
</dbReference>
<dbReference type="GO" id="GO:0005524">
    <property type="term" value="F:ATP binding"/>
    <property type="evidence" value="ECO:0007669"/>
    <property type="project" value="UniProtKB-UniRule"/>
</dbReference>
<keyword evidence="6" id="KW-0547">Nucleotide-binding</keyword>
<protein>
    <recommendedName>
        <fullName evidence="7">Protein kinase domain-containing protein</fullName>
    </recommendedName>
</protein>
<evidence type="ECO:0000256" key="4">
    <source>
        <dbReference type="ARBA" id="ARBA00023136"/>
    </source>
</evidence>
<dbReference type="InterPro" id="IPR001245">
    <property type="entry name" value="Ser-Thr/Tyr_kinase_cat_dom"/>
</dbReference>
<comment type="caution">
    <text evidence="8">The sequence shown here is derived from an EMBL/GenBank/DDBJ whole genome shotgun (WGS) entry which is preliminary data.</text>
</comment>
<dbReference type="InterPro" id="IPR017441">
    <property type="entry name" value="Protein_kinase_ATP_BS"/>
</dbReference>
<sequence>MPVVSDAEPSLHLCRAHVPYKGTIFFRSPPFSDLSNSSYFIRREQEMKSKFLERSIPLDSVSIHDSIFNAHNNLQMSLELFPSGKTRFSEQDVSDIGFMLSNQTYKPTGYGPYFFIGQAYTFANGEIIHLHGARMFTFNELKKITSNFSETNDIGTGSYGKVYRGMLPGGQLVAVKRSQQGSLQGSLEFRTEIELLSRVHHKNVVTLVGFCVDQGEQMLVYEYVPNGTLRESLSRKRHFRSAERLAYALQASPACAWTGDGGFGWCSARRRASPTCTSSPTLRLRSCTATSSPATSSSTTGSTVNAKVSDFGLSKPLGLDGRGQVTTQGYLDPEYYTTQHLSEKSNVYSFGVLMLEIITARGSRWNTAGGRRRPPVSMGEVVSEIERIIKAAGVGTGAEPPTRCPAP</sequence>
<reference evidence="8" key="1">
    <citation type="submission" date="2020-10" db="EMBL/GenBank/DDBJ databases">
        <authorList>
            <person name="Han B."/>
            <person name="Lu T."/>
            <person name="Zhao Q."/>
            <person name="Huang X."/>
            <person name="Zhao Y."/>
        </authorList>
    </citation>
    <scope>NUCLEOTIDE SEQUENCE</scope>
</reference>